<dbReference type="EMBL" id="FOAF01000001">
    <property type="protein sequence ID" value="SEK74473.1"/>
    <property type="molecule type" value="Genomic_DNA"/>
</dbReference>
<dbReference type="Pfam" id="PF05016">
    <property type="entry name" value="ParE_toxin"/>
    <property type="match status" value="1"/>
</dbReference>
<dbReference type="RefSeq" id="WP_162276536.1">
    <property type="nucleotide sequence ID" value="NZ_FOAF01000001.1"/>
</dbReference>
<dbReference type="AlphaFoldDB" id="A0A1H7JIQ9"/>
<evidence type="ECO:0000256" key="1">
    <source>
        <dbReference type="ARBA" id="ARBA00022649"/>
    </source>
</evidence>
<dbReference type="Gene3D" id="3.30.2310.20">
    <property type="entry name" value="RelE-like"/>
    <property type="match status" value="1"/>
</dbReference>
<accession>A0A1H7JIQ9</accession>
<name>A0A1H7JIQ9_OLID1</name>
<dbReference type="STRING" id="407022.SAMN05661044_01031"/>
<dbReference type="InterPro" id="IPR007712">
    <property type="entry name" value="RelE/ParE_toxin"/>
</dbReference>
<proteinExistence type="predicted"/>
<dbReference type="InterPro" id="IPR035093">
    <property type="entry name" value="RelE/ParE_toxin_dom_sf"/>
</dbReference>
<evidence type="ECO:0000313" key="3">
    <source>
        <dbReference type="Proteomes" id="UP000199421"/>
    </source>
</evidence>
<reference evidence="3" key="1">
    <citation type="submission" date="2016-10" db="EMBL/GenBank/DDBJ databases">
        <authorList>
            <person name="Varghese N."/>
            <person name="Submissions S."/>
        </authorList>
    </citation>
    <scope>NUCLEOTIDE SEQUENCE [LARGE SCALE GENOMIC DNA]</scope>
    <source>
        <strain evidence="3">DSM 18733</strain>
    </source>
</reference>
<organism evidence="2 3">
    <name type="scientific">Olivibacter domesticus</name>
    <name type="common">Pseudosphingobacterium domesticum</name>
    <dbReference type="NCBI Taxonomy" id="407022"/>
    <lineage>
        <taxon>Bacteria</taxon>
        <taxon>Pseudomonadati</taxon>
        <taxon>Bacteroidota</taxon>
        <taxon>Sphingobacteriia</taxon>
        <taxon>Sphingobacteriales</taxon>
        <taxon>Sphingobacteriaceae</taxon>
        <taxon>Olivibacter</taxon>
    </lineage>
</organism>
<evidence type="ECO:0000313" key="2">
    <source>
        <dbReference type="EMBL" id="SEK74473.1"/>
    </source>
</evidence>
<keyword evidence="3" id="KW-1185">Reference proteome</keyword>
<gene>
    <name evidence="2" type="ORF">SAMN05661044_01031</name>
</gene>
<protein>
    <submittedName>
        <fullName evidence="2">ParE toxin of type II toxin-antitoxin system, parDE</fullName>
    </submittedName>
</protein>
<dbReference type="Proteomes" id="UP000199421">
    <property type="component" value="Unassembled WGS sequence"/>
</dbReference>
<sequence>MRSIKLLERAEKELYASAEWYEEQQKGLSGKFVKRISATLNSVKNSPLLFPIRTGDDIRFAPVKVFPFVIIYWFDQPNDTVYVISIFHTSMAPNYPNKG</sequence>
<keyword evidence="1" id="KW-1277">Toxin-antitoxin system</keyword>